<dbReference type="SUPFAM" id="SSF52540">
    <property type="entry name" value="P-loop containing nucleoside triphosphate hydrolases"/>
    <property type="match status" value="1"/>
</dbReference>
<evidence type="ECO:0000256" key="2">
    <source>
        <dbReference type="ARBA" id="ARBA00022741"/>
    </source>
</evidence>
<sequence>MELTVTFCDNKITISGENGVVVLPPYFYFFQQRVLIGKQVERSLDLFPQYIFHIFTETNDKRVLAFFNELNHYIVKKDGVHTFCIELPVSLTHFQPLIKGELPHVEVIVNQNNHTRKNYEIEAEMEKHVYKALATVMTNQIIGTHRLSGRLYEKIYQIVRLRANAYLEELLKRGNAKLNFKLVDEQLALQVIDMEVNIQQPVINKIVSRYQKTAKSEKQLVQSQYEMYDGNFKVTFISPFSFGKSTLINGLLGEKLLSMDIRAETAIITKVTCADENVLLVKYQNQRVEQYHYECPIELREKLKELTGVRSVELPTEVQIFYKMSHLPGVTIIDAPGLNSRHADHNEIALQALEMCDLVVFLINPAHIGEANFSEQIKDFLTVVKQKKLKYAFALSKMDIYNDDLEVIKDEMEIVLKDLDPSYSPKQLFFISGYFGLYGKLLRDDKVELNEVQKNRSIFVIENDEILSGREIESYHSQFLLDFSQLERLENFIQERGEFNASNELHMDCRKQEAVGVASGT</sequence>
<dbReference type="AlphaFoldDB" id="A0A1S2M8B5"/>
<dbReference type="RefSeq" id="WP_071389224.1">
    <property type="nucleotide sequence ID" value="NZ_MLQS01000007.1"/>
</dbReference>
<reference evidence="7 8" key="1">
    <citation type="submission" date="2016-10" db="EMBL/GenBank/DDBJ databases">
        <title>Draft genome sequences of four alkaliphilic bacteria belonging to the Anaerobacillus genus.</title>
        <authorList>
            <person name="Bassil N.M."/>
            <person name="Lloyd J.R."/>
        </authorList>
    </citation>
    <scope>NUCLEOTIDE SEQUENCE [LARGE SCALE GENOMIC DNA]</scope>
    <source>
        <strain evidence="7 8">DSM 22531</strain>
    </source>
</reference>
<dbReference type="PANTHER" id="PTHR10465:SF0">
    <property type="entry name" value="SARCALUMENIN"/>
    <property type="match status" value="1"/>
</dbReference>
<organism evidence="7 8">
    <name type="scientific">Anaerobacillus alkalidiazotrophicus</name>
    <dbReference type="NCBI Taxonomy" id="472963"/>
    <lineage>
        <taxon>Bacteria</taxon>
        <taxon>Bacillati</taxon>
        <taxon>Bacillota</taxon>
        <taxon>Bacilli</taxon>
        <taxon>Bacillales</taxon>
        <taxon>Bacillaceae</taxon>
        <taxon>Anaerobacillus</taxon>
    </lineage>
</organism>
<keyword evidence="3" id="KW-0378">Hydrolase</keyword>
<dbReference type="EMBL" id="MLQS01000007">
    <property type="protein sequence ID" value="OIJ20750.1"/>
    <property type="molecule type" value="Genomic_DNA"/>
</dbReference>
<evidence type="ECO:0000313" key="7">
    <source>
        <dbReference type="EMBL" id="OIJ20750.1"/>
    </source>
</evidence>
<evidence type="ECO:0000313" key="8">
    <source>
        <dbReference type="Proteomes" id="UP000180057"/>
    </source>
</evidence>
<keyword evidence="5" id="KW-0472">Membrane</keyword>
<dbReference type="Gene3D" id="3.40.50.300">
    <property type="entry name" value="P-loop containing nucleotide triphosphate hydrolases"/>
    <property type="match status" value="1"/>
</dbReference>
<keyword evidence="4" id="KW-0342">GTP-binding</keyword>
<evidence type="ECO:0000256" key="3">
    <source>
        <dbReference type="ARBA" id="ARBA00022801"/>
    </source>
</evidence>
<dbReference type="GO" id="GO:0016020">
    <property type="term" value="C:membrane"/>
    <property type="evidence" value="ECO:0007669"/>
    <property type="project" value="UniProtKB-SubCell"/>
</dbReference>
<dbReference type="OrthoDB" id="9816479at2"/>
<comment type="subcellular location">
    <subcellularLocation>
        <location evidence="1">Membrane</location>
    </subcellularLocation>
</comment>
<dbReference type="Proteomes" id="UP000180057">
    <property type="component" value="Unassembled WGS sequence"/>
</dbReference>
<dbReference type="GO" id="GO:0003924">
    <property type="term" value="F:GTPase activity"/>
    <property type="evidence" value="ECO:0007669"/>
    <property type="project" value="InterPro"/>
</dbReference>
<protein>
    <recommendedName>
        <fullName evidence="6">Dynamin N-terminal domain-containing protein</fullName>
    </recommendedName>
</protein>
<evidence type="ECO:0000256" key="4">
    <source>
        <dbReference type="ARBA" id="ARBA00023134"/>
    </source>
</evidence>
<dbReference type="InterPro" id="IPR045063">
    <property type="entry name" value="Dynamin_N"/>
</dbReference>
<dbReference type="GO" id="GO:0005525">
    <property type="term" value="F:GTP binding"/>
    <property type="evidence" value="ECO:0007669"/>
    <property type="project" value="UniProtKB-KW"/>
</dbReference>
<gene>
    <name evidence="7" type="ORF">BKP45_08090</name>
</gene>
<name>A0A1S2M8B5_9BACI</name>
<comment type="caution">
    <text evidence="7">The sequence shown here is derived from an EMBL/GenBank/DDBJ whole genome shotgun (WGS) entry which is preliminary data.</text>
</comment>
<dbReference type="Pfam" id="PF00350">
    <property type="entry name" value="Dynamin_N"/>
    <property type="match status" value="1"/>
</dbReference>
<dbReference type="STRING" id="472963.BKP45_08090"/>
<dbReference type="PANTHER" id="PTHR10465">
    <property type="entry name" value="TRANSMEMBRANE GTPASE FZO1"/>
    <property type="match status" value="1"/>
</dbReference>
<keyword evidence="2" id="KW-0547">Nucleotide-binding</keyword>
<dbReference type="InterPro" id="IPR027417">
    <property type="entry name" value="P-loop_NTPase"/>
</dbReference>
<proteinExistence type="predicted"/>
<evidence type="ECO:0000259" key="6">
    <source>
        <dbReference type="Pfam" id="PF00350"/>
    </source>
</evidence>
<keyword evidence="8" id="KW-1185">Reference proteome</keyword>
<feature type="domain" description="Dynamin N-terminal" evidence="6">
    <location>
        <begin position="236"/>
        <end position="376"/>
    </location>
</feature>
<accession>A0A1S2M8B5</accession>
<evidence type="ECO:0000256" key="5">
    <source>
        <dbReference type="ARBA" id="ARBA00023136"/>
    </source>
</evidence>
<evidence type="ECO:0000256" key="1">
    <source>
        <dbReference type="ARBA" id="ARBA00004370"/>
    </source>
</evidence>
<dbReference type="InterPro" id="IPR027094">
    <property type="entry name" value="Mitofusin_fam"/>
</dbReference>